<keyword evidence="7" id="KW-1185">Reference proteome</keyword>
<evidence type="ECO:0000256" key="2">
    <source>
        <dbReference type="ARBA" id="ARBA00022679"/>
    </source>
</evidence>
<dbReference type="InterPro" id="IPR036566">
    <property type="entry name" value="PYNP-like_C_sf"/>
</dbReference>
<dbReference type="InterPro" id="IPR000053">
    <property type="entry name" value="Thymidine/pyrmidine_PPase"/>
</dbReference>
<evidence type="ECO:0000256" key="3">
    <source>
        <dbReference type="ARBA" id="ARBA00048550"/>
    </source>
</evidence>
<dbReference type="InterPro" id="IPR017872">
    <property type="entry name" value="Pyrmidine_PPase_CS"/>
</dbReference>
<dbReference type="PANTHER" id="PTHR10515:SF0">
    <property type="entry name" value="THYMIDINE PHOSPHORYLASE"/>
    <property type="match status" value="1"/>
</dbReference>
<reference evidence="6 7" key="1">
    <citation type="submission" date="2023-11" db="EMBL/GenBank/DDBJ databases">
        <title>MicrobeMod: A computational toolkit for identifying prokaryotic methylation and restriction-modification with nanopore sequencing.</title>
        <authorList>
            <person name="Crits-Christoph A."/>
            <person name="Kang S.C."/>
            <person name="Lee H."/>
            <person name="Ostrov N."/>
        </authorList>
    </citation>
    <scope>NUCLEOTIDE SEQUENCE [LARGE SCALE GENOMIC DNA]</scope>
    <source>
        <strain evidence="6 7">DSMZ 16071</strain>
    </source>
</reference>
<dbReference type="EMBL" id="CP140158">
    <property type="protein sequence ID" value="WQG84389.1"/>
    <property type="molecule type" value="Genomic_DNA"/>
</dbReference>
<comment type="catalytic activity">
    <reaction evidence="3 4">
        <text>thymidine + phosphate = 2-deoxy-alpha-D-ribose 1-phosphate + thymine</text>
        <dbReference type="Rhea" id="RHEA:16037"/>
        <dbReference type="ChEBI" id="CHEBI:17748"/>
        <dbReference type="ChEBI" id="CHEBI:17821"/>
        <dbReference type="ChEBI" id="CHEBI:43474"/>
        <dbReference type="ChEBI" id="CHEBI:57259"/>
        <dbReference type="EC" id="2.4.2.4"/>
    </reaction>
</comment>
<dbReference type="PROSITE" id="PS00647">
    <property type="entry name" value="THYMID_PHOSPHORYLASE"/>
    <property type="match status" value="1"/>
</dbReference>
<evidence type="ECO:0000259" key="5">
    <source>
        <dbReference type="SMART" id="SM00941"/>
    </source>
</evidence>
<dbReference type="SUPFAM" id="SSF54680">
    <property type="entry name" value="Pyrimidine nucleoside phosphorylase C-terminal domain"/>
    <property type="match status" value="1"/>
</dbReference>
<dbReference type="EC" id="2.4.2.4" evidence="4"/>
<organism evidence="6 7">
    <name type="scientific">Kangiella aquimarina</name>
    <dbReference type="NCBI Taxonomy" id="261965"/>
    <lineage>
        <taxon>Bacteria</taxon>
        <taxon>Pseudomonadati</taxon>
        <taxon>Pseudomonadota</taxon>
        <taxon>Gammaproteobacteria</taxon>
        <taxon>Kangiellales</taxon>
        <taxon>Kangiellaceae</taxon>
        <taxon>Kangiella</taxon>
    </lineage>
</organism>
<evidence type="ECO:0000313" key="7">
    <source>
        <dbReference type="Proteomes" id="UP001324185"/>
    </source>
</evidence>
<dbReference type="Gene3D" id="3.90.1170.30">
    <property type="entry name" value="Pyrimidine nucleoside phosphorylase-like, C-terminal domain"/>
    <property type="match status" value="1"/>
</dbReference>
<dbReference type="PANTHER" id="PTHR10515">
    <property type="entry name" value="THYMIDINE PHOSPHORYLASE"/>
    <property type="match status" value="1"/>
</dbReference>
<dbReference type="InterPro" id="IPR028579">
    <property type="entry name" value="Thym_Pase_Put"/>
</dbReference>
<dbReference type="Gene3D" id="3.40.1030.10">
    <property type="entry name" value="Nucleoside phosphorylase/phosphoribosyltransferase catalytic domain"/>
    <property type="match status" value="1"/>
</dbReference>
<keyword evidence="1 4" id="KW-0328">Glycosyltransferase</keyword>
<dbReference type="SMART" id="SM00941">
    <property type="entry name" value="PYNP_C"/>
    <property type="match status" value="1"/>
</dbReference>
<dbReference type="Pfam" id="PF02885">
    <property type="entry name" value="Glycos_trans_3N"/>
    <property type="match status" value="1"/>
</dbReference>
<dbReference type="InterPro" id="IPR036320">
    <property type="entry name" value="Glycosyl_Trfase_fam3_N_dom_sf"/>
</dbReference>
<dbReference type="InterPro" id="IPR013466">
    <property type="entry name" value="Thymidine/AMP_Pase"/>
</dbReference>
<keyword evidence="2 4" id="KW-0808">Transferase</keyword>
<dbReference type="NCBIfam" id="NF003338">
    <property type="entry name" value="PRK04350.1"/>
    <property type="match status" value="1"/>
</dbReference>
<dbReference type="InterPro" id="IPR017459">
    <property type="entry name" value="Glycosyl_Trfase_fam3_N_dom"/>
</dbReference>
<name>A0ABZ0X1X1_9GAMM</name>
<dbReference type="RefSeq" id="WP_026309315.1">
    <property type="nucleotide sequence ID" value="NZ_CP140158.1"/>
</dbReference>
<dbReference type="Proteomes" id="UP001324185">
    <property type="component" value="Chromosome"/>
</dbReference>
<dbReference type="Pfam" id="PF00591">
    <property type="entry name" value="Glycos_transf_3"/>
    <property type="match status" value="1"/>
</dbReference>
<dbReference type="SUPFAM" id="SSF52418">
    <property type="entry name" value="Nucleoside phosphorylase/phosphoribosyltransferase catalytic domain"/>
    <property type="match status" value="1"/>
</dbReference>
<dbReference type="InterPro" id="IPR035902">
    <property type="entry name" value="Nuc_phospho_transferase"/>
</dbReference>
<protein>
    <recommendedName>
        <fullName evidence="4">Putative thymidine phosphorylase</fullName>
        <ecNumber evidence="4">2.4.2.4</ecNumber>
    </recommendedName>
    <alternativeName>
        <fullName evidence="4">TdRPase</fullName>
    </alternativeName>
</protein>
<feature type="domain" description="Pyrimidine nucleoside phosphorylase C-terminal" evidence="5">
    <location>
        <begin position="431"/>
        <end position="498"/>
    </location>
</feature>
<dbReference type="HAMAP" id="MF_00703">
    <property type="entry name" value="Thymid_phosp_2"/>
    <property type="match status" value="1"/>
</dbReference>
<accession>A0ABZ0X1X1</accession>
<evidence type="ECO:0000313" key="6">
    <source>
        <dbReference type="EMBL" id="WQG84389.1"/>
    </source>
</evidence>
<gene>
    <name evidence="6" type="ORF">SR900_07915</name>
</gene>
<dbReference type="Gene3D" id="1.20.970.50">
    <property type="match status" value="1"/>
</dbReference>
<dbReference type="NCBIfam" id="TIGR02645">
    <property type="entry name" value="ARCH_P_rylase"/>
    <property type="match status" value="1"/>
</dbReference>
<sequence length="504" mass="54369">MDKTESILPVAIRLGINSRHEPLIFLRSDSPVARSEGFESMSRVLVEVNSKSIIATLLIVYSDLIQSGFAGLSETAWKRLKLKKGQRIKLSHAPQVDSLAYIRAKAFGHELNKHQLQEIMRDIVDGHYMDVHLAAFITACANNNMTQDEILYLTQGMVSAGETLTWPGEKIVDKHCVGGLPGNRTSPIVVSILASKGLTIPKTSSRAITSPAGTADVMETMTKVDLSFNQLKEVVEKNHGCLAWGGSVSLSPADDILISVEKALDIDFEGQLIASILSKKIAAGSKYVLIDIPVGPTAKLRSEESAQALAEQLTTVGEKMGLKVKVVLTDGSQPVGFGIGPALEAWDVIGVLKNSSSAPADLRERSVLLAGELLEHAGVVNNGDGKDEALRVVESGEAWKTFMQICEAQGGFKYPPVACCKMAVPAEKSGYIRRVNNRLLSRLAKLAGAPADHASGVYMEAKVGHYLTEGSTLLTIHSEAPGELEYALDFYNTHKEMIIIEEGL</sequence>
<dbReference type="InterPro" id="IPR013102">
    <property type="entry name" value="PYNP_C"/>
</dbReference>
<comment type="similarity">
    <text evidence="4">Belongs to the thymidine/pyrimidine-nucleoside phosphorylase family. Type 2 subfamily.</text>
</comment>
<dbReference type="SUPFAM" id="SSF47648">
    <property type="entry name" value="Nucleoside phosphorylase/phosphoribosyltransferase N-terminal domain"/>
    <property type="match status" value="1"/>
</dbReference>
<evidence type="ECO:0000256" key="1">
    <source>
        <dbReference type="ARBA" id="ARBA00022676"/>
    </source>
</evidence>
<evidence type="ECO:0000256" key="4">
    <source>
        <dbReference type="HAMAP-Rule" id="MF_00703"/>
    </source>
</evidence>
<dbReference type="Gene3D" id="2.40.40.20">
    <property type="match status" value="1"/>
</dbReference>
<dbReference type="InterPro" id="IPR000312">
    <property type="entry name" value="Glycosyl_Trfase_fam3"/>
</dbReference>
<proteinExistence type="inferred from homology"/>